<gene>
    <name evidence="1" type="ORF">GO493_23720</name>
</gene>
<comment type="caution">
    <text evidence="1">The sequence shown here is derived from an EMBL/GenBank/DDBJ whole genome shotgun (WGS) entry which is preliminary data.</text>
</comment>
<accession>A0A7K1UAH9</accession>
<sequence>MCDERCKHSSRPHEDAGWKYGKGAWGCLLKIFEVSCEHCVEYADIYPGPGAVAVSRVPEGAGACLSEKFLKKVCRVYETFIPAPDTVAVWSGSLKGPQDVCLRNTKEAIIVDEQRTLIPALVPLLSVIEKGRDDLFKTNRSANL</sequence>
<proteinExistence type="predicted"/>
<reference evidence="1 2" key="1">
    <citation type="submission" date="2019-12" db="EMBL/GenBank/DDBJ databases">
        <title>Chitinophaga sp. strain ysch24 (GDMCC 1.1355), whole genome shotgun sequence.</title>
        <authorList>
            <person name="Zhang X."/>
        </authorList>
    </citation>
    <scope>NUCLEOTIDE SEQUENCE [LARGE SCALE GENOMIC DNA]</scope>
    <source>
        <strain evidence="2">ysch24</strain>
    </source>
</reference>
<dbReference type="EMBL" id="WRXN01000012">
    <property type="protein sequence ID" value="MVT11298.1"/>
    <property type="molecule type" value="Genomic_DNA"/>
</dbReference>
<protein>
    <submittedName>
        <fullName evidence="1">Uncharacterized protein</fullName>
    </submittedName>
</protein>
<name>A0A7K1UAH9_9BACT</name>
<dbReference type="RefSeq" id="WP_157308721.1">
    <property type="nucleotide sequence ID" value="NZ_WRXN01000012.1"/>
</dbReference>
<organism evidence="1 2">
    <name type="scientific">Chitinophaga tropicalis</name>
    <dbReference type="NCBI Taxonomy" id="2683588"/>
    <lineage>
        <taxon>Bacteria</taxon>
        <taxon>Pseudomonadati</taxon>
        <taxon>Bacteroidota</taxon>
        <taxon>Chitinophagia</taxon>
        <taxon>Chitinophagales</taxon>
        <taxon>Chitinophagaceae</taxon>
        <taxon>Chitinophaga</taxon>
    </lineage>
</organism>
<evidence type="ECO:0000313" key="2">
    <source>
        <dbReference type="Proteomes" id="UP000461730"/>
    </source>
</evidence>
<dbReference type="Proteomes" id="UP000461730">
    <property type="component" value="Unassembled WGS sequence"/>
</dbReference>
<dbReference type="AlphaFoldDB" id="A0A7K1UAH9"/>
<keyword evidence="2" id="KW-1185">Reference proteome</keyword>
<evidence type="ECO:0000313" key="1">
    <source>
        <dbReference type="EMBL" id="MVT11298.1"/>
    </source>
</evidence>